<dbReference type="AlphaFoldDB" id="A0A2H3JQR5"/>
<dbReference type="EMBL" id="KB468157">
    <property type="protein sequence ID" value="PCH44500.1"/>
    <property type="molecule type" value="Genomic_DNA"/>
</dbReference>
<evidence type="ECO:0000313" key="1">
    <source>
        <dbReference type="EMBL" id="PCH44500.1"/>
    </source>
</evidence>
<sequence length="128" mass="13984">MLTPATAISVKDNGNNRNEMVDVGVDRLHNDRLEELGRRRSTRAPYLRSRDMNGQDETRCLRLVLKLKTLPEFTIQDRAVTTAIHGVQGGRHGASQLTPPNGCVAAAQSIRVVLKVNATEAEGWPVGG</sequence>
<keyword evidence="2" id="KW-1185">Reference proteome</keyword>
<dbReference type="Proteomes" id="UP000218811">
    <property type="component" value="Unassembled WGS sequence"/>
</dbReference>
<name>A0A2H3JQR5_WOLCO</name>
<organism evidence="1 2">
    <name type="scientific">Wolfiporia cocos (strain MD-104)</name>
    <name type="common">Brown rot fungus</name>
    <dbReference type="NCBI Taxonomy" id="742152"/>
    <lineage>
        <taxon>Eukaryota</taxon>
        <taxon>Fungi</taxon>
        <taxon>Dikarya</taxon>
        <taxon>Basidiomycota</taxon>
        <taxon>Agaricomycotina</taxon>
        <taxon>Agaricomycetes</taxon>
        <taxon>Polyporales</taxon>
        <taxon>Phaeolaceae</taxon>
        <taxon>Wolfiporia</taxon>
    </lineage>
</organism>
<gene>
    <name evidence="1" type="ORF">WOLCODRAFT_18969</name>
</gene>
<proteinExistence type="predicted"/>
<evidence type="ECO:0000313" key="2">
    <source>
        <dbReference type="Proteomes" id="UP000218811"/>
    </source>
</evidence>
<reference evidence="1 2" key="1">
    <citation type="journal article" date="2012" name="Science">
        <title>The Paleozoic origin of enzymatic lignin decomposition reconstructed from 31 fungal genomes.</title>
        <authorList>
            <person name="Floudas D."/>
            <person name="Binder M."/>
            <person name="Riley R."/>
            <person name="Barry K."/>
            <person name="Blanchette R.A."/>
            <person name="Henrissat B."/>
            <person name="Martinez A.T."/>
            <person name="Otillar R."/>
            <person name="Spatafora J.W."/>
            <person name="Yadav J.S."/>
            <person name="Aerts A."/>
            <person name="Benoit I."/>
            <person name="Boyd A."/>
            <person name="Carlson A."/>
            <person name="Copeland A."/>
            <person name="Coutinho P.M."/>
            <person name="de Vries R.P."/>
            <person name="Ferreira P."/>
            <person name="Findley K."/>
            <person name="Foster B."/>
            <person name="Gaskell J."/>
            <person name="Glotzer D."/>
            <person name="Gorecki P."/>
            <person name="Heitman J."/>
            <person name="Hesse C."/>
            <person name="Hori C."/>
            <person name="Igarashi K."/>
            <person name="Jurgens J.A."/>
            <person name="Kallen N."/>
            <person name="Kersten P."/>
            <person name="Kohler A."/>
            <person name="Kuees U."/>
            <person name="Kumar T.K.A."/>
            <person name="Kuo A."/>
            <person name="LaButti K."/>
            <person name="Larrondo L.F."/>
            <person name="Lindquist E."/>
            <person name="Ling A."/>
            <person name="Lombard V."/>
            <person name="Lucas S."/>
            <person name="Lundell T."/>
            <person name="Martin R."/>
            <person name="McLaughlin D.J."/>
            <person name="Morgenstern I."/>
            <person name="Morin E."/>
            <person name="Murat C."/>
            <person name="Nagy L.G."/>
            <person name="Nolan M."/>
            <person name="Ohm R.A."/>
            <person name="Patyshakuliyeva A."/>
            <person name="Rokas A."/>
            <person name="Ruiz-Duenas F.J."/>
            <person name="Sabat G."/>
            <person name="Salamov A."/>
            <person name="Samejima M."/>
            <person name="Schmutz J."/>
            <person name="Slot J.C."/>
            <person name="St John F."/>
            <person name="Stenlid J."/>
            <person name="Sun H."/>
            <person name="Sun S."/>
            <person name="Syed K."/>
            <person name="Tsang A."/>
            <person name="Wiebenga A."/>
            <person name="Young D."/>
            <person name="Pisabarro A."/>
            <person name="Eastwood D.C."/>
            <person name="Martin F."/>
            <person name="Cullen D."/>
            <person name="Grigoriev I.V."/>
            <person name="Hibbett D.S."/>
        </authorList>
    </citation>
    <scope>NUCLEOTIDE SEQUENCE [LARGE SCALE GENOMIC DNA]</scope>
    <source>
        <strain evidence="1 2">MD-104</strain>
    </source>
</reference>
<protein>
    <submittedName>
        <fullName evidence="1">Uncharacterized protein</fullName>
    </submittedName>
</protein>
<accession>A0A2H3JQR5</accession>